<gene>
    <name evidence="1" type="ORF">COCCADRAFT_110289</name>
</gene>
<name>W6XRQ1_COCC2</name>
<keyword evidence="2" id="KW-1185">Reference proteome</keyword>
<dbReference type="Proteomes" id="UP000053841">
    <property type="component" value="Unassembled WGS sequence"/>
</dbReference>
<dbReference type="AlphaFoldDB" id="W6XRQ1"/>
<dbReference type="EMBL" id="KI964853">
    <property type="protein sequence ID" value="EUC28000.1"/>
    <property type="molecule type" value="Genomic_DNA"/>
</dbReference>
<evidence type="ECO:0000313" key="1">
    <source>
        <dbReference type="EMBL" id="EUC28000.1"/>
    </source>
</evidence>
<organism evidence="1 2">
    <name type="scientific">Cochliobolus carbonum (strain 26-R-13)</name>
    <name type="common">Maize leaf spot fungus</name>
    <name type="synonym">Bipolaris zeicola</name>
    <dbReference type="NCBI Taxonomy" id="930089"/>
    <lineage>
        <taxon>Eukaryota</taxon>
        <taxon>Fungi</taxon>
        <taxon>Dikarya</taxon>
        <taxon>Ascomycota</taxon>
        <taxon>Pezizomycotina</taxon>
        <taxon>Dothideomycetes</taxon>
        <taxon>Pleosporomycetidae</taxon>
        <taxon>Pleosporales</taxon>
        <taxon>Pleosporineae</taxon>
        <taxon>Pleosporaceae</taxon>
        <taxon>Bipolaris</taxon>
    </lineage>
</organism>
<proteinExistence type="predicted"/>
<dbReference type="GeneID" id="19144070"/>
<protein>
    <submittedName>
        <fullName evidence="1">Uncharacterized protein</fullName>
    </submittedName>
</protein>
<dbReference type="HOGENOM" id="CLU_2229420_0_0_1"/>
<feature type="non-terminal residue" evidence="1">
    <location>
        <position position="1"/>
    </location>
</feature>
<accession>W6XRQ1</accession>
<dbReference type="KEGG" id="bze:COCCADRAFT_110289"/>
<sequence length="106" mass="11524">QPVAERVCRRRRRPQQRTGTLAPFHVPRLSIQPASLVILPFSHSPSLQRYSQSLNRTSFSLRSHSVPSRAASGVGDPHHLLETIAPCASAASATQRTEVTCTTSPG</sequence>
<dbReference type="RefSeq" id="XP_007717700.1">
    <property type="nucleotide sequence ID" value="XM_007719510.1"/>
</dbReference>
<reference evidence="1 2" key="1">
    <citation type="journal article" date="2013" name="PLoS Genet.">
        <title>Comparative genome structure, secondary metabolite, and effector coding capacity across Cochliobolus pathogens.</title>
        <authorList>
            <person name="Condon B.J."/>
            <person name="Leng Y."/>
            <person name="Wu D."/>
            <person name="Bushley K.E."/>
            <person name="Ohm R.A."/>
            <person name="Otillar R."/>
            <person name="Martin J."/>
            <person name="Schackwitz W."/>
            <person name="Grimwood J."/>
            <person name="MohdZainudin N."/>
            <person name="Xue C."/>
            <person name="Wang R."/>
            <person name="Manning V.A."/>
            <person name="Dhillon B."/>
            <person name="Tu Z.J."/>
            <person name="Steffenson B.J."/>
            <person name="Salamov A."/>
            <person name="Sun H."/>
            <person name="Lowry S."/>
            <person name="LaButti K."/>
            <person name="Han J."/>
            <person name="Copeland A."/>
            <person name="Lindquist E."/>
            <person name="Barry K."/>
            <person name="Schmutz J."/>
            <person name="Baker S.E."/>
            <person name="Ciuffetti L.M."/>
            <person name="Grigoriev I.V."/>
            <person name="Zhong S."/>
            <person name="Turgeon B.G."/>
        </authorList>
    </citation>
    <scope>NUCLEOTIDE SEQUENCE [LARGE SCALE GENOMIC DNA]</scope>
    <source>
        <strain evidence="1 2">26-R-13</strain>
    </source>
</reference>
<evidence type="ECO:0000313" key="2">
    <source>
        <dbReference type="Proteomes" id="UP000053841"/>
    </source>
</evidence>